<keyword evidence="1" id="KW-1133">Transmembrane helix</keyword>
<name>A0A1S1V6B7_9FIRM</name>
<dbReference type="STRING" id="39480.EUAN_14920"/>
<gene>
    <name evidence="2" type="ORF">EUAN_14920</name>
</gene>
<keyword evidence="1" id="KW-0472">Membrane</keyword>
<dbReference type="Pfam" id="PF05437">
    <property type="entry name" value="AzlD"/>
    <property type="match status" value="1"/>
</dbReference>
<dbReference type="Proteomes" id="UP000180254">
    <property type="component" value="Unassembled WGS sequence"/>
</dbReference>
<dbReference type="AlphaFoldDB" id="A0A1S1V6B7"/>
<feature type="transmembrane region" description="Helical" evidence="1">
    <location>
        <begin position="6"/>
        <end position="30"/>
    </location>
</feature>
<organism evidence="2 3">
    <name type="scientific">Andreesenia angusta</name>
    <dbReference type="NCBI Taxonomy" id="39480"/>
    <lineage>
        <taxon>Bacteria</taxon>
        <taxon>Bacillati</taxon>
        <taxon>Bacillota</taxon>
        <taxon>Tissierellia</taxon>
        <taxon>Tissierellales</taxon>
        <taxon>Gottschalkiaceae</taxon>
        <taxon>Andreesenia</taxon>
    </lineage>
</organism>
<protein>
    <submittedName>
        <fullName evidence="2">Branched-chain amino acid transport protein AzlD</fullName>
    </submittedName>
</protein>
<evidence type="ECO:0000313" key="3">
    <source>
        <dbReference type="Proteomes" id="UP000180254"/>
    </source>
</evidence>
<dbReference type="EMBL" id="MKIE01000005">
    <property type="protein sequence ID" value="OHW62044.1"/>
    <property type="molecule type" value="Genomic_DNA"/>
</dbReference>
<dbReference type="RefSeq" id="WP_071063246.1">
    <property type="nucleotide sequence ID" value="NZ_MKIE01000005.1"/>
</dbReference>
<sequence length="110" mass="12089">MKLTTFEIVVIIAMVAFGTMITRFLPFAIFKGKNASNPYIDYLGKVLPYSAMGLLVVYCLKSVDLKGPSHGIPEAASILFIVLLHNWRRSTLLSIGGGTAMYMALVQTLF</sequence>
<evidence type="ECO:0000256" key="1">
    <source>
        <dbReference type="SAM" id="Phobius"/>
    </source>
</evidence>
<accession>A0A1S1V6B7</accession>
<dbReference type="InterPro" id="IPR008407">
    <property type="entry name" value="Brnchd-chn_aa_trnsp_AzlD"/>
</dbReference>
<reference evidence="2 3" key="1">
    <citation type="submission" date="2016-09" db="EMBL/GenBank/DDBJ databases">
        <title>Genome sequence of Eubacterium angustum.</title>
        <authorList>
            <person name="Poehlein A."/>
            <person name="Daniel R."/>
        </authorList>
    </citation>
    <scope>NUCLEOTIDE SEQUENCE [LARGE SCALE GENOMIC DNA]</scope>
    <source>
        <strain evidence="2 3">DSM 1989</strain>
    </source>
</reference>
<keyword evidence="3" id="KW-1185">Reference proteome</keyword>
<keyword evidence="1" id="KW-0812">Transmembrane</keyword>
<proteinExistence type="predicted"/>
<evidence type="ECO:0000313" key="2">
    <source>
        <dbReference type="EMBL" id="OHW62044.1"/>
    </source>
</evidence>
<dbReference type="OrthoDB" id="308265at2"/>
<dbReference type="PIRSF" id="PIRSF003203">
    <property type="entry name" value="AzlD"/>
    <property type="match status" value="1"/>
</dbReference>
<comment type="caution">
    <text evidence="2">The sequence shown here is derived from an EMBL/GenBank/DDBJ whole genome shotgun (WGS) entry which is preliminary data.</text>
</comment>